<dbReference type="EMBL" id="CAUWAG010000004">
    <property type="protein sequence ID" value="CAJ2502780.1"/>
    <property type="molecule type" value="Genomic_DNA"/>
</dbReference>
<dbReference type="PANTHER" id="PTHR24359:SF1">
    <property type="entry name" value="INHIBITOR OF NUCLEAR FACTOR KAPPA-B KINASE EPSILON SUBUNIT HOMOLOG 1-RELATED"/>
    <property type="match status" value="1"/>
</dbReference>
<evidence type="ECO:0000259" key="2">
    <source>
        <dbReference type="PROSITE" id="PS50011"/>
    </source>
</evidence>
<dbReference type="Proteomes" id="UP001295740">
    <property type="component" value="Unassembled WGS sequence"/>
</dbReference>
<dbReference type="PROSITE" id="PS50011">
    <property type="entry name" value="PROTEIN_KINASE_DOM"/>
    <property type="match status" value="1"/>
</dbReference>
<feature type="compositionally biased region" description="Acidic residues" evidence="1">
    <location>
        <begin position="424"/>
        <end position="433"/>
    </location>
</feature>
<accession>A0AAI8VD36</accession>
<feature type="region of interest" description="Disordered" evidence="1">
    <location>
        <begin position="759"/>
        <end position="788"/>
    </location>
</feature>
<dbReference type="InterPro" id="IPR000719">
    <property type="entry name" value="Prot_kinase_dom"/>
</dbReference>
<dbReference type="SUPFAM" id="SSF56112">
    <property type="entry name" value="Protein kinase-like (PK-like)"/>
    <property type="match status" value="1"/>
</dbReference>
<dbReference type="PANTHER" id="PTHR24359">
    <property type="entry name" value="SERINE/THREONINE-PROTEIN KINASE SBK1"/>
    <property type="match status" value="1"/>
</dbReference>
<sequence>MKKLDREDLLEDNGFHQRFHDQQYTWCPAVFDVGMGQHFSEQVLPLHRKDKIEPYRDDYVRSQNNSTLWEVQIPRELVSPTLQGKLAPATIHEKHCRCVLKQYPASKYNLFSNDRRMAEALGMKDPSQITDGVVRHFGWYQAVDRSDDNNLEEVFVIVMEWGEMDFYTVIRTMSPPTTPAEVKRFWEKMCHVACALNGVHQLIRRDLTYNMCHGDVKLENILLVDGSFKLADSAEARIEVSTSSNNPHTSMPGGTKTHASPEKSRQMSSDGASDLRVPLNSDVWSLGCVFSIAATFVILGAQGVLQYDRLRLVTHHIRTESESDVFHDGNEVLPEILAWHDYLCALRRENDTLTPAILKLVSTHMLVGDSNVRAEAAGVIKLMTETIGKFIDKCPGLPFEINVFLEALEQQVRSERHLQLGSDGDTDLEEDPGDSSALQSSNLQRPFKSTQRLLSQPILPTIQRKELDQYESTAVPSSDRHLKRPTAALSAPDSLFLTENGRVSDMWKVRKELEALQKDTSLSGLRSKLGFLGHRKGKSVKEEKQRSKRDELEDFYNGRDIVFLVDNGPTMLTYWKLATNLVEVLAWCALGCDDDGMELYSTNPESKAQVKQKKNQEVGQFVKAMNSGKPSLNAPQPKTTIIPALRRILTSYEEASQPKNKTIIVLTDGVWEDIIEDGVDTERLSQSRPMTFQFIRFDHDPVGMERLRRLDDDMIAQGYPDLVDTEPAAGDIYKMFLGSLSDAMDQSKNIVNSASRYSYHPSLSPGSPSHPLSPIHSFSATLGTTANE</sequence>
<feature type="region of interest" description="Disordered" evidence="1">
    <location>
        <begin position="421"/>
        <end position="450"/>
    </location>
</feature>
<dbReference type="SMART" id="SM00220">
    <property type="entry name" value="S_TKc"/>
    <property type="match status" value="1"/>
</dbReference>
<feature type="compositionally biased region" description="Low complexity" evidence="1">
    <location>
        <begin position="759"/>
        <end position="779"/>
    </location>
</feature>
<comment type="caution">
    <text evidence="3">The sequence shown here is derived from an EMBL/GenBank/DDBJ whole genome shotgun (WGS) entry which is preliminary data.</text>
</comment>
<proteinExistence type="predicted"/>
<evidence type="ECO:0000256" key="1">
    <source>
        <dbReference type="SAM" id="MobiDB-lite"/>
    </source>
</evidence>
<protein>
    <submittedName>
        <fullName evidence="3">Uu.00g101740.m01.CDS01</fullName>
    </submittedName>
</protein>
<feature type="compositionally biased region" description="Polar residues" evidence="1">
    <location>
        <begin position="240"/>
        <end position="249"/>
    </location>
</feature>
<name>A0AAI8VD36_9PEZI</name>
<dbReference type="Pfam" id="PF00069">
    <property type="entry name" value="Pkinase"/>
    <property type="match status" value="1"/>
</dbReference>
<dbReference type="GO" id="GO:0004674">
    <property type="term" value="F:protein serine/threonine kinase activity"/>
    <property type="evidence" value="ECO:0007669"/>
    <property type="project" value="TreeGrafter"/>
</dbReference>
<dbReference type="PROSITE" id="PS00108">
    <property type="entry name" value="PROTEIN_KINASE_ST"/>
    <property type="match status" value="1"/>
</dbReference>
<dbReference type="GO" id="GO:0005524">
    <property type="term" value="F:ATP binding"/>
    <property type="evidence" value="ECO:0007669"/>
    <property type="project" value="InterPro"/>
</dbReference>
<evidence type="ECO:0000313" key="4">
    <source>
        <dbReference type="Proteomes" id="UP001295740"/>
    </source>
</evidence>
<dbReference type="SUPFAM" id="SSF53300">
    <property type="entry name" value="vWA-like"/>
    <property type="match status" value="1"/>
</dbReference>
<gene>
    <name evidence="3" type="ORF">KHLLAP_LOCUS3248</name>
</gene>
<dbReference type="InterPro" id="IPR008271">
    <property type="entry name" value="Ser/Thr_kinase_AS"/>
</dbReference>
<feature type="compositionally biased region" description="Polar residues" evidence="1">
    <location>
        <begin position="436"/>
        <end position="450"/>
    </location>
</feature>
<dbReference type="InterPro" id="IPR036465">
    <property type="entry name" value="vWFA_dom_sf"/>
</dbReference>
<dbReference type="AlphaFoldDB" id="A0AAI8VD36"/>
<reference evidence="3" key="1">
    <citation type="submission" date="2023-10" db="EMBL/GenBank/DDBJ databases">
        <authorList>
            <person name="Hackl T."/>
        </authorList>
    </citation>
    <scope>NUCLEOTIDE SEQUENCE</scope>
</reference>
<keyword evidence="4" id="KW-1185">Reference proteome</keyword>
<dbReference type="Gene3D" id="1.10.510.10">
    <property type="entry name" value="Transferase(Phosphotransferase) domain 1"/>
    <property type="match status" value="1"/>
</dbReference>
<dbReference type="InterPro" id="IPR011009">
    <property type="entry name" value="Kinase-like_dom_sf"/>
</dbReference>
<evidence type="ECO:0000313" key="3">
    <source>
        <dbReference type="EMBL" id="CAJ2502780.1"/>
    </source>
</evidence>
<feature type="region of interest" description="Disordered" evidence="1">
    <location>
        <begin position="239"/>
        <end position="273"/>
    </location>
</feature>
<feature type="domain" description="Protein kinase" evidence="2">
    <location>
        <begin position="75"/>
        <end position="391"/>
    </location>
</feature>
<organism evidence="3 4">
    <name type="scientific">Anthostomella pinea</name>
    <dbReference type="NCBI Taxonomy" id="933095"/>
    <lineage>
        <taxon>Eukaryota</taxon>
        <taxon>Fungi</taxon>
        <taxon>Dikarya</taxon>
        <taxon>Ascomycota</taxon>
        <taxon>Pezizomycotina</taxon>
        <taxon>Sordariomycetes</taxon>
        <taxon>Xylariomycetidae</taxon>
        <taxon>Xylariales</taxon>
        <taxon>Xylariaceae</taxon>
        <taxon>Anthostomella</taxon>
    </lineage>
</organism>